<keyword evidence="11" id="KW-0325">Glycoprotein</keyword>
<accession>F7EYN6</accession>
<reference evidence="15 16" key="1">
    <citation type="journal article" date="2008" name="Nature">
        <title>Genome analysis of the platypus reveals unique signatures of evolution.</title>
        <authorList>
            <person name="Warren W.C."/>
            <person name="Hillier L.W."/>
            <person name="Marshall Graves J.A."/>
            <person name="Birney E."/>
            <person name="Ponting C.P."/>
            <person name="Grutzner F."/>
            <person name="Belov K."/>
            <person name="Miller W."/>
            <person name="Clarke L."/>
            <person name="Chinwalla A.T."/>
            <person name="Yang S.P."/>
            <person name="Heger A."/>
            <person name="Locke D.P."/>
            <person name="Miethke P."/>
            <person name="Waters P.D."/>
            <person name="Veyrunes F."/>
            <person name="Fulton L."/>
            <person name="Fulton B."/>
            <person name="Graves T."/>
            <person name="Wallis J."/>
            <person name="Puente X.S."/>
            <person name="Lopez-Otin C."/>
            <person name="Ordonez G.R."/>
            <person name="Eichler E.E."/>
            <person name="Chen L."/>
            <person name="Cheng Z."/>
            <person name="Deakin J.E."/>
            <person name="Alsop A."/>
            <person name="Thompson K."/>
            <person name="Kirby P."/>
            <person name="Papenfuss A.T."/>
            <person name="Wakefield M.J."/>
            <person name="Olender T."/>
            <person name="Lancet D."/>
            <person name="Huttley G.A."/>
            <person name="Smit A.F."/>
            <person name="Pask A."/>
            <person name="Temple-Smith P."/>
            <person name="Batzer M.A."/>
            <person name="Walker J.A."/>
            <person name="Konkel M.K."/>
            <person name="Harris R.S."/>
            <person name="Whittington C.M."/>
            <person name="Wong E.S."/>
            <person name="Gemmell N.J."/>
            <person name="Buschiazzo E."/>
            <person name="Vargas Jentzsch I.M."/>
            <person name="Merkel A."/>
            <person name="Schmitz J."/>
            <person name="Zemann A."/>
            <person name="Churakov G."/>
            <person name="Kriegs J.O."/>
            <person name="Brosius J."/>
            <person name="Murchison E.P."/>
            <person name="Sachidanandam R."/>
            <person name="Smith C."/>
            <person name="Hannon G.J."/>
            <person name="Tsend-Ayush E."/>
            <person name="McMillan D."/>
            <person name="Attenborough R."/>
            <person name="Rens W."/>
            <person name="Ferguson-Smith M."/>
            <person name="Lefevre C.M."/>
            <person name="Sharp J.A."/>
            <person name="Nicholas K.R."/>
            <person name="Ray D.A."/>
            <person name="Kube M."/>
            <person name="Reinhardt R."/>
            <person name="Pringle T.H."/>
            <person name="Taylor J."/>
            <person name="Jones R.C."/>
            <person name="Nixon B."/>
            <person name="Dacheux J.L."/>
            <person name="Niwa H."/>
            <person name="Sekita Y."/>
            <person name="Huang X."/>
            <person name="Stark A."/>
            <person name="Kheradpour P."/>
            <person name="Kellis M."/>
            <person name="Flicek P."/>
            <person name="Chen Y."/>
            <person name="Webber C."/>
            <person name="Hardison R."/>
            <person name="Nelson J."/>
            <person name="Hallsworth-Pepin K."/>
            <person name="Delehaunty K."/>
            <person name="Markovic C."/>
            <person name="Minx P."/>
            <person name="Feng Y."/>
            <person name="Kremitzki C."/>
            <person name="Mitreva M."/>
            <person name="Glasscock J."/>
            <person name="Wylie T."/>
            <person name="Wohldmann P."/>
            <person name="Thiru P."/>
            <person name="Nhan M.N."/>
            <person name="Pohl C.S."/>
            <person name="Smith S.M."/>
            <person name="Hou S."/>
            <person name="Nefedov M."/>
            <person name="de Jong P.J."/>
            <person name="Renfree M.B."/>
            <person name="Mardis E.R."/>
            <person name="Wilson R.K."/>
        </authorList>
    </citation>
    <scope>NUCLEOTIDE SEQUENCE [LARGE SCALE GENOMIC DNA]</scope>
    <source>
        <strain evidence="15 16">Glennie</strain>
    </source>
</reference>
<evidence type="ECO:0000256" key="4">
    <source>
        <dbReference type="ARBA" id="ARBA00022475"/>
    </source>
</evidence>
<protein>
    <recommendedName>
        <fullName evidence="13">Vomeronasal type-1 receptor</fullName>
    </recommendedName>
</protein>
<keyword evidence="6 13" id="KW-0812">Transmembrane</keyword>
<feature type="domain" description="G-protein coupled receptors family 1 profile" evidence="14">
    <location>
        <begin position="22"/>
        <end position="287"/>
    </location>
</feature>
<feature type="transmembrane region" description="Helical" evidence="13">
    <location>
        <begin position="238"/>
        <end position="262"/>
    </location>
</feature>
<dbReference type="InParanoid" id="F7EYN6"/>
<dbReference type="PANTHER" id="PTHR24062">
    <property type="entry name" value="VOMERONASAL TYPE-1 RECEPTOR"/>
    <property type="match status" value="1"/>
</dbReference>
<dbReference type="Ensembl" id="ENSOANT00000016097.2">
    <property type="protein sequence ID" value="ENSOANP00000016094.2"/>
    <property type="gene ID" value="ENSOANG00000039894.1"/>
</dbReference>
<dbReference type="HOGENOM" id="CLU_058641_0_1_1"/>
<dbReference type="GO" id="GO:0016503">
    <property type="term" value="F:pheromone receptor activity"/>
    <property type="evidence" value="ECO:0007669"/>
    <property type="project" value="InterPro"/>
</dbReference>
<sequence>MSLSELVFSIFFLAQTGIGLLGNSTLLLLYISIFLAQPSQIKTTDLIVTHLTMANTVILLTNTVPGMMMASEGENPMNVVGCQIVLYIRRVSRGLSICTMSLLSMSQAITISPSTSCWARLKPRAPKFILRSFPFFWILCFLLDMNTLNTVEVIRNVTTAFIGVTRKSCPSSVGTTGFYYFAFVSAFTLRDILFVCVMSWSSGYMVMVLHRHRKHMQHIHSSSLSPKSSIESKATQTILLLVICFMFFYLINCGIVFLSYVVKDALKLYVPGLFLGSCFAFLCPLVFISKDPRFPRLWDCHKVIAHHFMGTPASAEP</sequence>
<evidence type="ECO:0000256" key="6">
    <source>
        <dbReference type="ARBA" id="ARBA00022692"/>
    </source>
</evidence>
<feature type="transmembrane region" description="Helical" evidence="13">
    <location>
        <begin position="128"/>
        <end position="148"/>
    </location>
</feature>
<dbReference type="GO" id="GO:0005550">
    <property type="term" value="F:pheromone binding"/>
    <property type="evidence" value="ECO:0000318"/>
    <property type="project" value="GO_Central"/>
</dbReference>
<keyword evidence="10 13" id="KW-0675">Receptor</keyword>
<keyword evidence="7 13" id="KW-1133">Transmembrane helix</keyword>
<dbReference type="GeneTree" id="ENSGT00960000186612"/>
<dbReference type="Pfam" id="PF03402">
    <property type="entry name" value="V1R"/>
    <property type="match status" value="1"/>
</dbReference>
<dbReference type="GO" id="GO:0019236">
    <property type="term" value="P:response to pheromone"/>
    <property type="evidence" value="ECO:0007669"/>
    <property type="project" value="UniProtKB-KW"/>
</dbReference>
<comment type="subcellular location">
    <subcellularLocation>
        <location evidence="2 13">Cell membrane</location>
        <topology evidence="2 13">Multi-pass membrane protein</topology>
    </subcellularLocation>
</comment>
<reference evidence="15" key="3">
    <citation type="submission" date="2025-09" db="UniProtKB">
        <authorList>
            <consortium name="Ensembl"/>
        </authorList>
    </citation>
    <scope>IDENTIFICATION</scope>
    <source>
        <strain evidence="15">Glennie</strain>
    </source>
</reference>
<evidence type="ECO:0000256" key="7">
    <source>
        <dbReference type="ARBA" id="ARBA00022989"/>
    </source>
</evidence>
<evidence type="ECO:0000256" key="8">
    <source>
        <dbReference type="ARBA" id="ARBA00023040"/>
    </source>
</evidence>
<keyword evidence="12 13" id="KW-0807">Transducer</keyword>
<dbReference type="FunFam" id="1.20.1070.10:FF:000033">
    <property type="entry name" value="Vomeronasal type-1 receptor"/>
    <property type="match status" value="1"/>
</dbReference>
<evidence type="ECO:0000256" key="2">
    <source>
        <dbReference type="ARBA" id="ARBA00004651"/>
    </source>
</evidence>
<evidence type="ECO:0000256" key="1">
    <source>
        <dbReference type="ARBA" id="ARBA00003878"/>
    </source>
</evidence>
<evidence type="ECO:0000313" key="16">
    <source>
        <dbReference type="Proteomes" id="UP000002279"/>
    </source>
</evidence>
<evidence type="ECO:0000256" key="10">
    <source>
        <dbReference type="ARBA" id="ARBA00023170"/>
    </source>
</evidence>
<organism evidence="15 16">
    <name type="scientific">Ornithorhynchus anatinus</name>
    <name type="common">Duckbill platypus</name>
    <dbReference type="NCBI Taxonomy" id="9258"/>
    <lineage>
        <taxon>Eukaryota</taxon>
        <taxon>Metazoa</taxon>
        <taxon>Chordata</taxon>
        <taxon>Craniata</taxon>
        <taxon>Vertebrata</taxon>
        <taxon>Euteleostomi</taxon>
        <taxon>Mammalia</taxon>
        <taxon>Monotremata</taxon>
        <taxon>Ornithorhynchidae</taxon>
        <taxon>Ornithorhynchus</taxon>
    </lineage>
</organism>
<evidence type="ECO:0000256" key="9">
    <source>
        <dbReference type="ARBA" id="ARBA00023136"/>
    </source>
</evidence>
<gene>
    <name evidence="15" type="primary">ORNANAV1R3142</name>
</gene>
<evidence type="ECO:0000256" key="13">
    <source>
        <dbReference type="RuleBase" id="RU364061"/>
    </source>
</evidence>
<evidence type="ECO:0000256" key="3">
    <source>
        <dbReference type="ARBA" id="ARBA00010663"/>
    </source>
</evidence>
<evidence type="ECO:0000256" key="12">
    <source>
        <dbReference type="ARBA" id="ARBA00023224"/>
    </source>
</evidence>
<proteinExistence type="inferred from homology"/>
<keyword evidence="8 13" id="KW-0297">G-protein coupled receptor</keyword>
<evidence type="ECO:0000259" key="14">
    <source>
        <dbReference type="PROSITE" id="PS50262"/>
    </source>
</evidence>
<feature type="transmembrane region" description="Helical" evidence="13">
    <location>
        <begin position="6"/>
        <end position="36"/>
    </location>
</feature>
<feature type="transmembrane region" description="Helical" evidence="13">
    <location>
        <begin position="178"/>
        <end position="206"/>
    </location>
</feature>
<comment type="similarity">
    <text evidence="3 13">Belongs to the G-protein coupled receptor 1 family.</text>
</comment>
<dbReference type="Proteomes" id="UP000002279">
    <property type="component" value="Chromosome X5"/>
</dbReference>
<keyword evidence="9 13" id="KW-0472">Membrane</keyword>
<evidence type="ECO:0000313" key="15">
    <source>
        <dbReference type="Ensembl" id="ENSOANP00000016094.2"/>
    </source>
</evidence>
<dbReference type="PROSITE" id="PS50262">
    <property type="entry name" value="G_PROTEIN_RECEP_F1_2"/>
    <property type="match status" value="1"/>
</dbReference>
<evidence type="ECO:0000256" key="5">
    <source>
        <dbReference type="ARBA" id="ARBA00022507"/>
    </source>
</evidence>
<dbReference type="Gene3D" id="1.20.1070.10">
    <property type="entry name" value="Rhodopsin 7-helix transmembrane proteins"/>
    <property type="match status" value="1"/>
</dbReference>
<keyword evidence="16" id="KW-1185">Reference proteome</keyword>
<evidence type="ECO:0000256" key="11">
    <source>
        <dbReference type="ARBA" id="ARBA00023180"/>
    </source>
</evidence>
<dbReference type="InterPro" id="IPR017452">
    <property type="entry name" value="GPCR_Rhodpsn_7TM"/>
</dbReference>
<keyword evidence="5 13" id="KW-0589">Pheromone response</keyword>
<dbReference type="AlphaFoldDB" id="F7EYN6"/>
<dbReference type="InterPro" id="IPR004072">
    <property type="entry name" value="Vmron_rcpt_1"/>
</dbReference>
<dbReference type="SUPFAM" id="SSF81321">
    <property type="entry name" value="Family A G protein-coupled receptor-like"/>
    <property type="match status" value="1"/>
</dbReference>
<keyword evidence="4 13" id="KW-1003">Cell membrane</keyword>
<name>F7EYN6_ORNAN</name>
<feature type="transmembrane region" description="Helical" evidence="13">
    <location>
        <begin position="268"/>
        <end position="288"/>
    </location>
</feature>
<reference evidence="15" key="2">
    <citation type="submission" date="2025-08" db="UniProtKB">
        <authorList>
            <consortium name="Ensembl"/>
        </authorList>
    </citation>
    <scope>IDENTIFICATION</scope>
    <source>
        <strain evidence="15">Glennie</strain>
    </source>
</reference>
<dbReference type="PRINTS" id="PR01534">
    <property type="entry name" value="VOMERONASL1R"/>
</dbReference>
<dbReference type="GO" id="GO:0005886">
    <property type="term" value="C:plasma membrane"/>
    <property type="evidence" value="ECO:0000318"/>
    <property type="project" value="GO_Central"/>
</dbReference>
<dbReference type="GO" id="GO:0007606">
    <property type="term" value="P:sensory perception of chemical stimulus"/>
    <property type="evidence" value="ECO:0007669"/>
    <property type="project" value="UniProtKB-ARBA"/>
</dbReference>
<comment type="function">
    <text evidence="1">Putative pheromone receptor.</text>
</comment>